<protein>
    <submittedName>
        <fullName evidence="1">Uncharacterized protein</fullName>
    </submittedName>
</protein>
<sequence>MSENDPRMTEPVILCPNCKTEIKLTESLAAPLIAATRRQFEQKLSEKDAEVAKREQTLEEKLAGQKQVEALEVQRNESAVRCSTRGTRWMRSWMR</sequence>
<reference evidence="1" key="1">
    <citation type="submission" date="2013-08" db="EMBL/GenBank/DDBJ databases">
        <authorList>
            <person name="Mendez C."/>
            <person name="Richter M."/>
            <person name="Ferrer M."/>
            <person name="Sanchez J."/>
        </authorList>
    </citation>
    <scope>NUCLEOTIDE SEQUENCE</scope>
</reference>
<dbReference type="AlphaFoldDB" id="T0ZJ50"/>
<dbReference type="EMBL" id="AUZZ01006925">
    <property type="protein sequence ID" value="EQD44462.1"/>
    <property type="molecule type" value="Genomic_DNA"/>
</dbReference>
<proteinExistence type="predicted"/>
<comment type="caution">
    <text evidence="1">The sequence shown here is derived from an EMBL/GenBank/DDBJ whole genome shotgun (WGS) entry which is preliminary data.</text>
</comment>
<name>T0ZJ50_9ZZZZ</name>
<accession>T0ZJ50</accession>
<organism evidence="1">
    <name type="scientific">mine drainage metagenome</name>
    <dbReference type="NCBI Taxonomy" id="410659"/>
    <lineage>
        <taxon>unclassified sequences</taxon>
        <taxon>metagenomes</taxon>
        <taxon>ecological metagenomes</taxon>
    </lineage>
</organism>
<evidence type="ECO:0000313" key="1">
    <source>
        <dbReference type="EMBL" id="EQD44462.1"/>
    </source>
</evidence>
<reference evidence="1" key="2">
    <citation type="journal article" date="2014" name="ISME J.">
        <title>Microbial stratification in low pH oxic and suboxic macroscopic growths along an acid mine drainage.</title>
        <authorList>
            <person name="Mendez-Garcia C."/>
            <person name="Mesa V."/>
            <person name="Sprenger R.R."/>
            <person name="Richter M."/>
            <person name="Diez M.S."/>
            <person name="Solano J."/>
            <person name="Bargiela R."/>
            <person name="Golyshina O.V."/>
            <person name="Manteca A."/>
            <person name="Ramos J.L."/>
            <person name="Gallego J.R."/>
            <person name="Llorente I."/>
            <person name="Martins Dos Santos V.A."/>
            <person name="Jensen O.N."/>
            <person name="Pelaez A.I."/>
            <person name="Sanchez J."/>
            <person name="Ferrer M."/>
        </authorList>
    </citation>
    <scope>NUCLEOTIDE SEQUENCE</scope>
</reference>
<gene>
    <name evidence="1" type="ORF">B2A_09590</name>
</gene>